<reference evidence="2 3" key="1">
    <citation type="submission" date="2024-05" db="EMBL/GenBank/DDBJ databases">
        <title>Haplotype-resolved chromosome-level genome assembly of Huyou (Citrus changshanensis).</title>
        <authorList>
            <person name="Miao C."/>
            <person name="Chen W."/>
            <person name="Wu Y."/>
            <person name="Wang L."/>
            <person name="Zhao S."/>
            <person name="Grierson D."/>
            <person name="Xu C."/>
            <person name="Chen K."/>
        </authorList>
    </citation>
    <scope>NUCLEOTIDE SEQUENCE [LARGE SCALE GENOMIC DNA]</scope>
    <source>
        <strain evidence="2">01-14</strain>
        <tissue evidence="2">Leaf</tissue>
    </source>
</reference>
<name>A0AAP0QA50_9ROSI</name>
<organism evidence="2 3">
    <name type="scientific">Citrus x changshan-huyou</name>
    <dbReference type="NCBI Taxonomy" id="2935761"/>
    <lineage>
        <taxon>Eukaryota</taxon>
        <taxon>Viridiplantae</taxon>
        <taxon>Streptophyta</taxon>
        <taxon>Embryophyta</taxon>
        <taxon>Tracheophyta</taxon>
        <taxon>Spermatophyta</taxon>
        <taxon>Magnoliopsida</taxon>
        <taxon>eudicotyledons</taxon>
        <taxon>Gunneridae</taxon>
        <taxon>Pentapetalae</taxon>
        <taxon>rosids</taxon>
        <taxon>malvids</taxon>
        <taxon>Sapindales</taxon>
        <taxon>Rutaceae</taxon>
        <taxon>Aurantioideae</taxon>
        <taxon>Citrus</taxon>
    </lineage>
</organism>
<dbReference type="Proteomes" id="UP001428341">
    <property type="component" value="Unassembled WGS sequence"/>
</dbReference>
<evidence type="ECO:0000256" key="1">
    <source>
        <dbReference type="SAM" id="MobiDB-lite"/>
    </source>
</evidence>
<feature type="compositionally biased region" description="Basic and acidic residues" evidence="1">
    <location>
        <begin position="1"/>
        <end position="11"/>
    </location>
</feature>
<gene>
    <name evidence="2" type="ORF">WN944_023888</name>
</gene>
<evidence type="ECO:0000313" key="3">
    <source>
        <dbReference type="Proteomes" id="UP001428341"/>
    </source>
</evidence>
<accession>A0AAP0QA50</accession>
<keyword evidence="3" id="KW-1185">Reference proteome</keyword>
<sequence>MVADRSNEKKINLLPPGGAEPSTSLRPVPRDPDQSASEWEGNYPGYRSNGFPFLNWIDLFISKGLPALWAPGRSDFRRVIALTVTGQKKEELKLTRAGDLDFPTSRPPSNQSIFTGLSSTLSKLTPSRVDFEDKAIGELPDILRWAAQDSRVLGCPPWGHLSHPTFYHSSAPYYLTKLCSKESLFSGDIPGSVSDAYEEGKVPAHFASSADSNSLLGPGAFHPIPNVEPAPAPFHPLPNVAPFHNDNGGIPLPILDQFRLLNQETELELFARIRLLENRLIEGLPPQLNLGEYEALVRGFLEDTVSVRDYCNVLNNELFDITVFELKANLLEGLVNLLMSEPTDRLTQILSNSPFAEPDRVIRSEALEFINYFMSRFQIQEDAARSPFERRLVVSMLNLWIQDAQQNGHLSAVYTAFVRYFLG</sequence>
<feature type="region of interest" description="Disordered" evidence="1">
    <location>
        <begin position="1"/>
        <end position="41"/>
    </location>
</feature>
<dbReference type="AlphaFoldDB" id="A0AAP0QA50"/>
<evidence type="ECO:0000313" key="2">
    <source>
        <dbReference type="EMBL" id="KAK9180753.1"/>
    </source>
</evidence>
<comment type="caution">
    <text evidence="2">The sequence shown here is derived from an EMBL/GenBank/DDBJ whole genome shotgun (WGS) entry which is preliminary data.</text>
</comment>
<proteinExistence type="predicted"/>
<protein>
    <submittedName>
        <fullName evidence="2">Uncharacterized protein</fullName>
    </submittedName>
</protein>
<dbReference type="EMBL" id="JBCGBO010000024">
    <property type="protein sequence ID" value="KAK9180753.1"/>
    <property type="molecule type" value="Genomic_DNA"/>
</dbReference>